<evidence type="ECO:0000256" key="6">
    <source>
        <dbReference type="ARBA" id="ARBA00022679"/>
    </source>
</evidence>
<dbReference type="PANTHER" id="PTHR45436:SF10">
    <property type="entry name" value="HISTIDINE KINASE"/>
    <property type="match status" value="1"/>
</dbReference>
<dbReference type="eggNOG" id="COG2205">
    <property type="taxonomic scope" value="Bacteria"/>
</dbReference>
<keyword evidence="4" id="KW-1003">Cell membrane</keyword>
<dbReference type="AlphaFoldDB" id="H5UZR1"/>
<evidence type="ECO:0000313" key="16">
    <source>
        <dbReference type="Proteomes" id="UP000010297"/>
    </source>
</evidence>
<dbReference type="EC" id="2.7.13.3" evidence="3"/>
<dbReference type="InterPro" id="IPR050428">
    <property type="entry name" value="TCS_sensor_his_kinase"/>
</dbReference>
<dbReference type="Pfam" id="PF00672">
    <property type="entry name" value="HAMP"/>
    <property type="match status" value="1"/>
</dbReference>
<feature type="transmembrane region" description="Helical" evidence="12">
    <location>
        <begin position="6"/>
        <end position="26"/>
    </location>
</feature>
<dbReference type="GeneID" id="92827054"/>
<dbReference type="InterPro" id="IPR003660">
    <property type="entry name" value="HAMP_dom"/>
</dbReference>
<dbReference type="Pfam" id="PF00512">
    <property type="entry name" value="HisKA"/>
    <property type="match status" value="1"/>
</dbReference>
<dbReference type="InterPro" id="IPR036097">
    <property type="entry name" value="HisK_dim/P_sf"/>
</dbReference>
<dbReference type="NCBIfam" id="NF008312">
    <property type="entry name" value="PRK11100.1"/>
    <property type="match status" value="1"/>
</dbReference>
<accession>H5UZR1</accession>
<dbReference type="PANTHER" id="PTHR45436">
    <property type="entry name" value="SENSOR HISTIDINE KINASE YKOH"/>
    <property type="match status" value="1"/>
</dbReference>
<evidence type="ECO:0000259" key="13">
    <source>
        <dbReference type="PROSITE" id="PS50109"/>
    </source>
</evidence>
<keyword evidence="10" id="KW-0902">Two-component regulatory system</keyword>
<evidence type="ECO:0000256" key="2">
    <source>
        <dbReference type="ARBA" id="ARBA00004429"/>
    </source>
</evidence>
<dbReference type="SMART" id="SM00388">
    <property type="entry name" value="HisKA"/>
    <property type="match status" value="1"/>
</dbReference>
<evidence type="ECO:0000256" key="1">
    <source>
        <dbReference type="ARBA" id="ARBA00000085"/>
    </source>
</evidence>
<dbReference type="GO" id="GO:0000155">
    <property type="term" value="F:phosphorelay sensor kinase activity"/>
    <property type="evidence" value="ECO:0007669"/>
    <property type="project" value="InterPro"/>
</dbReference>
<dbReference type="InterPro" id="IPR003594">
    <property type="entry name" value="HATPase_dom"/>
</dbReference>
<comment type="subcellular location">
    <subcellularLocation>
        <location evidence="2">Cell inner membrane</location>
        <topology evidence="2">Multi-pass membrane protein</topology>
    </subcellularLocation>
</comment>
<dbReference type="PROSITE" id="PS50885">
    <property type="entry name" value="HAMP"/>
    <property type="match status" value="1"/>
</dbReference>
<dbReference type="InterPro" id="IPR029151">
    <property type="entry name" value="Sensor-like_sf"/>
</dbReference>
<sequence>MRIGMRLLLGYFLIVAVAAWFVISIFGEEIKPGVRRATEGMLNDSATLLAEIARDDLLSGQPAQGNLARAFARLNNRPINANISGIVKNKNEYRVYLTDAAGKVVYDSSGQATGQDYSRWNDVWLTLRGEYGARSSQRDPNDPQSTVMYVAAPVRDNGRIIGVLTVGKPNSAMEPVIRRSQRRILIAGAILLGIALLIGLGVALWINRSIGKLVRYAEAVTHDRPVQLPDPGSSELRKLAYALEEMRIRLEGKNYIEHYVHALTHELKSPLAAIRGAAEILREAPPPDVIARFSENILQQNARMQVLIEKLLQQAKLENKLEIELRPVALPALFNELIENHQTQALTRQITLSVETKNVAGVAVAGDRDLLCQAISCLIDNALDFTPPGGTVSVHAQSDADSLTIFVTDNGSGIPDFALQKVFERFYSLPRASGLKSSGLGLAFVQEVARLHRGTVTLCNRPEGGAEASIRLPRA</sequence>
<dbReference type="RefSeq" id="WP_002434285.1">
    <property type="nucleotide sequence ID" value="NZ_BAFF01000002.1"/>
</dbReference>
<organism evidence="15 16">
    <name type="scientific">Atlantibacter hermannii NBRC 105704</name>
    <dbReference type="NCBI Taxonomy" id="1115512"/>
    <lineage>
        <taxon>Bacteria</taxon>
        <taxon>Pseudomonadati</taxon>
        <taxon>Pseudomonadota</taxon>
        <taxon>Gammaproteobacteria</taxon>
        <taxon>Enterobacterales</taxon>
        <taxon>Enterobacteriaceae</taxon>
        <taxon>Atlantibacter</taxon>
    </lineage>
</organism>
<dbReference type="SUPFAM" id="SSF55874">
    <property type="entry name" value="ATPase domain of HSP90 chaperone/DNA topoisomerase II/histidine kinase"/>
    <property type="match status" value="1"/>
</dbReference>
<dbReference type="InterPro" id="IPR005467">
    <property type="entry name" value="His_kinase_dom"/>
</dbReference>
<evidence type="ECO:0000256" key="11">
    <source>
        <dbReference type="ARBA" id="ARBA00023136"/>
    </source>
</evidence>
<comment type="caution">
    <text evidence="15">The sequence shown here is derived from an EMBL/GenBank/DDBJ whole genome shotgun (WGS) entry which is preliminary data.</text>
</comment>
<feature type="domain" description="Histidine kinase" evidence="13">
    <location>
        <begin position="262"/>
        <end position="475"/>
    </location>
</feature>
<proteinExistence type="predicted"/>
<keyword evidence="6" id="KW-0808">Transferase</keyword>
<dbReference type="SMART" id="SM00304">
    <property type="entry name" value="HAMP"/>
    <property type="match status" value="1"/>
</dbReference>
<dbReference type="Gene3D" id="3.30.565.10">
    <property type="entry name" value="Histidine kinase-like ATPase, C-terminal domain"/>
    <property type="match status" value="1"/>
</dbReference>
<dbReference type="InterPro" id="IPR003661">
    <property type="entry name" value="HisK_dim/P_dom"/>
</dbReference>
<gene>
    <name evidence="15" type="primary">creC</name>
    <name evidence="15" type="ORF">EH105704_02_02480</name>
</gene>
<keyword evidence="8 15" id="KW-0418">Kinase</keyword>
<dbReference type="SUPFAM" id="SSF47384">
    <property type="entry name" value="Homodimeric domain of signal transducing histidine kinase"/>
    <property type="match status" value="1"/>
</dbReference>
<keyword evidence="5" id="KW-0597">Phosphoprotein</keyword>
<protein>
    <recommendedName>
        <fullName evidence="3">histidine kinase</fullName>
        <ecNumber evidence="3">2.7.13.3</ecNumber>
    </recommendedName>
</protein>
<dbReference type="PROSITE" id="PS50109">
    <property type="entry name" value="HIS_KIN"/>
    <property type="match status" value="1"/>
</dbReference>
<dbReference type="InterPro" id="IPR036890">
    <property type="entry name" value="HATPase_C_sf"/>
</dbReference>
<evidence type="ECO:0000256" key="8">
    <source>
        <dbReference type="ARBA" id="ARBA00022777"/>
    </source>
</evidence>
<dbReference type="Proteomes" id="UP000010297">
    <property type="component" value="Unassembled WGS sequence"/>
</dbReference>
<evidence type="ECO:0000256" key="9">
    <source>
        <dbReference type="ARBA" id="ARBA00022989"/>
    </source>
</evidence>
<evidence type="ECO:0000256" key="3">
    <source>
        <dbReference type="ARBA" id="ARBA00012438"/>
    </source>
</evidence>
<feature type="transmembrane region" description="Helical" evidence="12">
    <location>
        <begin position="184"/>
        <end position="206"/>
    </location>
</feature>
<dbReference type="Gene3D" id="6.10.340.10">
    <property type="match status" value="1"/>
</dbReference>
<dbReference type="SUPFAM" id="SSF103190">
    <property type="entry name" value="Sensory domain-like"/>
    <property type="match status" value="1"/>
</dbReference>
<feature type="domain" description="HAMP" evidence="14">
    <location>
        <begin position="204"/>
        <end position="255"/>
    </location>
</feature>
<dbReference type="SMART" id="SM00387">
    <property type="entry name" value="HATPase_c"/>
    <property type="match status" value="1"/>
</dbReference>
<dbReference type="CDD" id="cd18773">
    <property type="entry name" value="PDC1_HK_sensor"/>
    <property type="match status" value="1"/>
</dbReference>
<dbReference type="CDD" id="cd00082">
    <property type="entry name" value="HisKA"/>
    <property type="match status" value="1"/>
</dbReference>
<comment type="catalytic activity">
    <reaction evidence="1">
        <text>ATP + protein L-histidine = ADP + protein N-phospho-L-histidine.</text>
        <dbReference type="EC" id="2.7.13.3"/>
    </reaction>
</comment>
<dbReference type="FunFam" id="1.10.287.130:FF:000051">
    <property type="entry name" value="Two-component system sensor histidine kinase CreC"/>
    <property type="match status" value="1"/>
</dbReference>
<dbReference type="InterPro" id="IPR004358">
    <property type="entry name" value="Sig_transdc_His_kin-like_C"/>
</dbReference>
<evidence type="ECO:0000256" key="10">
    <source>
        <dbReference type="ARBA" id="ARBA00023012"/>
    </source>
</evidence>
<reference evidence="15 16" key="1">
    <citation type="submission" date="2012-02" db="EMBL/GenBank/DDBJ databases">
        <title>Whole genome shotgun sequence of Escherichia hermannii NBRC 105704.</title>
        <authorList>
            <person name="Yoshida I."/>
            <person name="Hosoyama A."/>
            <person name="Tsuchikane K."/>
            <person name="Katsumata H."/>
            <person name="Yamazaki S."/>
            <person name="Fujita N."/>
        </authorList>
    </citation>
    <scope>NUCLEOTIDE SEQUENCE [LARGE SCALE GENOMIC DNA]</scope>
    <source>
        <strain evidence="15 16">NBRC 105704</strain>
    </source>
</reference>
<evidence type="ECO:0000313" key="15">
    <source>
        <dbReference type="EMBL" id="GAB51219.1"/>
    </source>
</evidence>
<name>H5UZR1_ATLHE</name>
<dbReference type="PRINTS" id="PR00344">
    <property type="entry name" value="BCTRLSENSOR"/>
</dbReference>
<evidence type="ECO:0000256" key="7">
    <source>
        <dbReference type="ARBA" id="ARBA00022692"/>
    </source>
</evidence>
<keyword evidence="11 12" id="KW-0472">Membrane</keyword>
<dbReference type="GO" id="GO:0005886">
    <property type="term" value="C:plasma membrane"/>
    <property type="evidence" value="ECO:0007669"/>
    <property type="project" value="UniProtKB-SubCell"/>
</dbReference>
<dbReference type="Gene3D" id="1.10.287.130">
    <property type="match status" value="1"/>
</dbReference>
<keyword evidence="7 12" id="KW-0812">Transmembrane</keyword>
<keyword evidence="9 12" id="KW-1133">Transmembrane helix</keyword>
<evidence type="ECO:0000256" key="4">
    <source>
        <dbReference type="ARBA" id="ARBA00022475"/>
    </source>
</evidence>
<evidence type="ECO:0000256" key="12">
    <source>
        <dbReference type="SAM" id="Phobius"/>
    </source>
</evidence>
<dbReference type="Pfam" id="PF02518">
    <property type="entry name" value="HATPase_c"/>
    <property type="match status" value="1"/>
</dbReference>
<dbReference type="EMBL" id="BAFF01000002">
    <property type="protein sequence ID" value="GAB51219.1"/>
    <property type="molecule type" value="Genomic_DNA"/>
</dbReference>
<keyword evidence="16" id="KW-1185">Reference proteome</keyword>
<dbReference type="Gene3D" id="3.30.450.20">
    <property type="entry name" value="PAS domain"/>
    <property type="match status" value="1"/>
</dbReference>
<evidence type="ECO:0000256" key="5">
    <source>
        <dbReference type="ARBA" id="ARBA00022553"/>
    </source>
</evidence>
<evidence type="ECO:0000259" key="14">
    <source>
        <dbReference type="PROSITE" id="PS50885"/>
    </source>
</evidence>